<evidence type="ECO:0000313" key="7">
    <source>
        <dbReference type="Proteomes" id="UP001206895"/>
    </source>
</evidence>
<keyword evidence="7" id="KW-1185">Reference proteome</keyword>
<sequence>MTASFTTPPLIRIAALVGVVAAGVALTAGCSSDSDSADGTPGASGSAGASSSVASSTTLSVFAAASLKKGFTEIADDYMKAHPEVTVKLNFDGSSSLVTQIKQGATADVIATADQKTMTSLGDQAVDPQIFAKNVLTIITAPGNPKKITSVADLAKPGVTTVLCAVAVPCGNAAAQVERNAGVDITPASEETAVTGVVSKVTSGQADAGLVYTSDAKAAGSKVATVGDPAFASVVNSYPIATVKDSKNTGAAATFIQEVLGTTGTGVLQGLGFGAK</sequence>
<comment type="caution">
    <text evidence="6">The sequence shown here is derived from an EMBL/GenBank/DDBJ whole genome shotgun (WGS) entry which is preliminary data.</text>
</comment>
<dbReference type="NCBIfam" id="TIGR01256">
    <property type="entry name" value="modA"/>
    <property type="match status" value="1"/>
</dbReference>
<feature type="region of interest" description="Disordered" evidence="4">
    <location>
        <begin position="31"/>
        <end position="51"/>
    </location>
</feature>
<dbReference type="Gene3D" id="3.40.190.10">
    <property type="entry name" value="Periplasmic binding protein-like II"/>
    <property type="match status" value="2"/>
</dbReference>
<evidence type="ECO:0000256" key="1">
    <source>
        <dbReference type="ARBA" id="ARBA00009175"/>
    </source>
</evidence>
<dbReference type="RefSeq" id="WP_253661344.1">
    <property type="nucleotide sequence ID" value="NZ_BAAAJQ010000001.1"/>
</dbReference>
<dbReference type="PANTHER" id="PTHR30632:SF0">
    <property type="entry name" value="SULFATE-BINDING PROTEIN"/>
    <property type="match status" value="1"/>
</dbReference>
<dbReference type="SUPFAM" id="SSF53850">
    <property type="entry name" value="Periplasmic binding protein-like II"/>
    <property type="match status" value="1"/>
</dbReference>
<dbReference type="InterPro" id="IPR050682">
    <property type="entry name" value="ModA/WtpA"/>
</dbReference>
<evidence type="ECO:0000313" key="6">
    <source>
        <dbReference type="EMBL" id="MCP2176342.1"/>
    </source>
</evidence>
<name>A0ABT1HEJ4_9NOCA</name>
<evidence type="ECO:0000256" key="2">
    <source>
        <dbReference type="ARBA" id="ARBA00022723"/>
    </source>
</evidence>
<accession>A0ABT1HEJ4</accession>
<protein>
    <submittedName>
        <fullName evidence="6">Molybdate transport system substrate-binding protein</fullName>
    </submittedName>
</protein>
<feature type="chain" id="PRO_5046116928" evidence="5">
    <location>
        <begin position="28"/>
        <end position="276"/>
    </location>
</feature>
<comment type="similarity">
    <text evidence="1">Belongs to the bacterial solute-binding protein ModA family.</text>
</comment>
<dbReference type="PIRSF" id="PIRSF004846">
    <property type="entry name" value="ModA"/>
    <property type="match status" value="1"/>
</dbReference>
<reference evidence="6 7" key="1">
    <citation type="submission" date="2022-06" db="EMBL/GenBank/DDBJ databases">
        <title>Genomic Encyclopedia of Archaeal and Bacterial Type Strains, Phase II (KMG-II): from individual species to whole genera.</title>
        <authorList>
            <person name="Goeker M."/>
        </authorList>
    </citation>
    <scope>NUCLEOTIDE SEQUENCE [LARGE SCALE GENOMIC DNA]</scope>
    <source>
        <strain evidence="6 7">DSM 44693</strain>
    </source>
</reference>
<dbReference type="InterPro" id="IPR005950">
    <property type="entry name" value="ModA"/>
</dbReference>
<feature type="signal peptide" evidence="5">
    <location>
        <begin position="1"/>
        <end position="27"/>
    </location>
</feature>
<dbReference type="PANTHER" id="PTHR30632">
    <property type="entry name" value="MOLYBDATE-BINDING PERIPLASMIC PROTEIN"/>
    <property type="match status" value="1"/>
</dbReference>
<proteinExistence type="inferred from homology"/>
<gene>
    <name evidence="6" type="ORF">LX13_002161</name>
</gene>
<organism evidence="6 7">
    <name type="scientific">Williamsia maris</name>
    <dbReference type="NCBI Taxonomy" id="72806"/>
    <lineage>
        <taxon>Bacteria</taxon>
        <taxon>Bacillati</taxon>
        <taxon>Actinomycetota</taxon>
        <taxon>Actinomycetes</taxon>
        <taxon>Mycobacteriales</taxon>
        <taxon>Nocardiaceae</taxon>
        <taxon>Williamsia</taxon>
    </lineage>
</organism>
<dbReference type="Pfam" id="PF13531">
    <property type="entry name" value="SBP_bac_11"/>
    <property type="match status" value="1"/>
</dbReference>
<keyword evidence="2" id="KW-0479">Metal-binding</keyword>
<evidence type="ECO:0000256" key="4">
    <source>
        <dbReference type="SAM" id="MobiDB-lite"/>
    </source>
</evidence>
<evidence type="ECO:0000256" key="5">
    <source>
        <dbReference type="SAM" id="SignalP"/>
    </source>
</evidence>
<dbReference type="Proteomes" id="UP001206895">
    <property type="component" value="Unassembled WGS sequence"/>
</dbReference>
<keyword evidence="3 5" id="KW-0732">Signal</keyword>
<evidence type="ECO:0000256" key="3">
    <source>
        <dbReference type="ARBA" id="ARBA00022729"/>
    </source>
</evidence>
<dbReference type="EMBL" id="JAMTCJ010000002">
    <property type="protein sequence ID" value="MCP2176342.1"/>
    <property type="molecule type" value="Genomic_DNA"/>
</dbReference>